<dbReference type="GO" id="GO:0005576">
    <property type="term" value="C:extracellular region"/>
    <property type="evidence" value="ECO:0007669"/>
    <property type="project" value="TreeGrafter"/>
</dbReference>
<dbReference type="Gene3D" id="3.40.50.1110">
    <property type="entry name" value="SGNH hydrolase"/>
    <property type="match status" value="2"/>
</dbReference>
<feature type="chain" id="PRO_5041737871" evidence="2">
    <location>
        <begin position="33"/>
        <end position="487"/>
    </location>
</feature>
<dbReference type="InterPro" id="IPR036514">
    <property type="entry name" value="SGNH_hydro_sf"/>
</dbReference>
<reference evidence="3" key="1">
    <citation type="submission" date="2022-12" db="EMBL/GenBank/DDBJ databases">
        <title>Draft genome assemblies for two species of Escallonia (Escalloniales).</title>
        <authorList>
            <person name="Chanderbali A."/>
            <person name="Dervinis C."/>
            <person name="Anghel I."/>
            <person name="Soltis D."/>
            <person name="Soltis P."/>
            <person name="Zapata F."/>
        </authorList>
    </citation>
    <scope>NUCLEOTIDE SEQUENCE</scope>
    <source>
        <strain evidence="3">UCBG64.0493</strain>
        <tissue evidence="3">Leaf</tissue>
    </source>
</reference>
<dbReference type="GO" id="GO:0016788">
    <property type="term" value="F:hydrolase activity, acting on ester bonds"/>
    <property type="evidence" value="ECO:0007669"/>
    <property type="project" value="InterPro"/>
</dbReference>
<evidence type="ECO:0000256" key="2">
    <source>
        <dbReference type="SAM" id="SignalP"/>
    </source>
</evidence>
<dbReference type="SUPFAM" id="SSF52266">
    <property type="entry name" value="SGNH hydrolase"/>
    <property type="match status" value="1"/>
</dbReference>
<dbReference type="EMBL" id="JAVXUP010001834">
    <property type="protein sequence ID" value="KAK3007711.1"/>
    <property type="molecule type" value="Genomic_DNA"/>
</dbReference>
<evidence type="ECO:0000313" key="3">
    <source>
        <dbReference type="EMBL" id="KAK3007711.1"/>
    </source>
</evidence>
<dbReference type="FunFam" id="3.40.50.1110:FF:000003">
    <property type="entry name" value="GDSL esterase/lipase APG"/>
    <property type="match status" value="1"/>
</dbReference>
<proteinExistence type="inferred from homology"/>
<dbReference type="InterPro" id="IPR050592">
    <property type="entry name" value="GDSL_lipolytic_enzyme"/>
</dbReference>
<protein>
    <submittedName>
        <fullName evidence="3">Uncharacterized protein</fullName>
    </submittedName>
</protein>
<evidence type="ECO:0000313" key="4">
    <source>
        <dbReference type="Proteomes" id="UP001188597"/>
    </source>
</evidence>
<accession>A0AA89APF7</accession>
<sequence length="487" mass="53329">MKTLFHKPYWASNALVLSLLSLLLSLLCTGEALVKLPENVTVPAVILFGDSIVDQGANNNLRTLIKCNFAPYGQDFKGGVPTGRFSNGKTPPDLIAEELGIKELVPAYLDSNTKEEDLRTGVSFASGGSGYDPQTPKLVSVLSLADQLKMFNEYIGKLKGLVGEEETSNILANSLYLVVSGNNDLANTYYTIGLRRLQYDLPSYADLMAASASNFIQEIYKLGARRIGVFSAPPIGCLPAQRTLAGGALRVCVEDHNQGAHMYNMKLSSEIDSLDNSLSQAKIVYIDIYNSLLDIIKNPQSYGLDVVDRGCCGSGIVEVAILCNHATPTCLDNSKYLFWDSFHPTEKGYRLLVGQIIPKYVTSLSDQLDLYKEHVAKLNSSLGEDITSTVVSNNLYIVVARSNDITNTYFNNPLPRLHFDFSSYTDLMLDSASAFAQALYNLGARRIGVLVCHPKNFGKRSAKKLRRKLQSTSTAVQQEAVCTVELS</sequence>
<name>A0AA89APF7_9ASTE</name>
<dbReference type="AlphaFoldDB" id="A0AA89APF7"/>
<dbReference type="Pfam" id="PF00657">
    <property type="entry name" value="Lipase_GDSL"/>
    <property type="match status" value="1"/>
</dbReference>
<dbReference type="CDD" id="cd01837">
    <property type="entry name" value="SGNH_plant_lipase_like"/>
    <property type="match status" value="1"/>
</dbReference>
<dbReference type="InterPro" id="IPR035669">
    <property type="entry name" value="SGNH_plant_lipase-like"/>
</dbReference>
<keyword evidence="2" id="KW-0732">Signal</keyword>
<keyword evidence="4" id="KW-1185">Reference proteome</keyword>
<dbReference type="Proteomes" id="UP001188597">
    <property type="component" value="Unassembled WGS sequence"/>
</dbReference>
<comment type="caution">
    <text evidence="3">The sequence shown here is derived from an EMBL/GenBank/DDBJ whole genome shotgun (WGS) entry which is preliminary data.</text>
</comment>
<dbReference type="PANTHER" id="PTHR45642">
    <property type="entry name" value="GDSL ESTERASE/LIPASE EXL3"/>
    <property type="match status" value="1"/>
</dbReference>
<comment type="similarity">
    <text evidence="1">Belongs to the 'GDSL' lipolytic enzyme family.</text>
</comment>
<dbReference type="InterPro" id="IPR001087">
    <property type="entry name" value="GDSL"/>
</dbReference>
<feature type="signal peptide" evidence="2">
    <location>
        <begin position="1"/>
        <end position="32"/>
    </location>
</feature>
<organism evidence="3 4">
    <name type="scientific">Escallonia herrerae</name>
    <dbReference type="NCBI Taxonomy" id="1293975"/>
    <lineage>
        <taxon>Eukaryota</taxon>
        <taxon>Viridiplantae</taxon>
        <taxon>Streptophyta</taxon>
        <taxon>Embryophyta</taxon>
        <taxon>Tracheophyta</taxon>
        <taxon>Spermatophyta</taxon>
        <taxon>Magnoliopsida</taxon>
        <taxon>eudicotyledons</taxon>
        <taxon>Gunneridae</taxon>
        <taxon>Pentapetalae</taxon>
        <taxon>asterids</taxon>
        <taxon>campanulids</taxon>
        <taxon>Escalloniales</taxon>
        <taxon>Escalloniaceae</taxon>
        <taxon>Escallonia</taxon>
    </lineage>
</organism>
<evidence type="ECO:0000256" key="1">
    <source>
        <dbReference type="ARBA" id="ARBA00008668"/>
    </source>
</evidence>
<dbReference type="PANTHER" id="PTHR45642:SF150">
    <property type="entry name" value="GDSL ESTERASE_LIPASE EXL3"/>
    <property type="match status" value="1"/>
</dbReference>
<gene>
    <name evidence="3" type="ORF">RJ639_015056</name>
</gene>